<reference evidence="2 3" key="1">
    <citation type="journal article" date="2019" name="Commun. Biol.">
        <title>The bagworm genome reveals a unique fibroin gene that provides high tensile strength.</title>
        <authorList>
            <person name="Kono N."/>
            <person name="Nakamura H."/>
            <person name="Ohtoshi R."/>
            <person name="Tomita M."/>
            <person name="Numata K."/>
            <person name="Arakawa K."/>
        </authorList>
    </citation>
    <scope>NUCLEOTIDE SEQUENCE [LARGE SCALE GENOMIC DNA]</scope>
</reference>
<dbReference type="Proteomes" id="UP000299102">
    <property type="component" value="Unassembled WGS sequence"/>
</dbReference>
<keyword evidence="3" id="KW-1185">Reference proteome</keyword>
<evidence type="ECO:0000313" key="3">
    <source>
        <dbReference type="Proteomes" id="UP000299102"/>
    </source>
</evidence>
<accession>A0A4C1W439</accession>
<feature type="compositionally biased region" description="Low complexity" evidence="1">
    <location>
        <begin position="103"/>
        <end position="112"/>
    </location>
</feature>
<name>A0A4C1W439_EUMVA</name>
<evidence type="ECO:0000256" key="1">
    <source>
        <dbReference type="SAM" id="MobiDB-lite"/>
    </source>
</evidence>
<feature type="region of interest" description="Disordered" evidence="1">
    <location>
        <begin position="60"/>
        <end position="126"/>
    </location>
</feature>
<dbReference type="AlphaFoldDB" id="A0A4C1W439"/>
<feature type="compositionally biased region" description="Basic and acidic residues" evidence="1">
    <location>
        <begin position="80"/>
        <end position="102"/>
    </location>
</feature>
<comment type="caution">
    <text evidence="2">The sequence shown here is derived from an EMBL/GenBank/DDBJ whole genome shotgun (WGS) entry which is preliminary data.</text>
</comment>
<dbReference type="EMBL" id="BGZK01000460">
    <property type="protein sequence ID" value="GBP44875.1"/>
    <property type="molecule type" value="Genomic_DNA"/>
</dbReference>
<sequence>MDGWSRALPSNRKIQNYNPDEGQINRRVLRLSKMKLFASCLGGLLSSSAADTVAGIDTLNMSSTSTRDHGTNENLSESSCGRERIEEEIDNLHTDTRSDRGDAPSAASAPAATHGPLAANMRNSSA</sequence>
<evidence type="ECO:0000313" key="2">
    <source>
        <dbReference type="EMBL" id="GBP44875.1"/>
    </source>
</evidence>
<gene>
    <name evidence="2" type="ORF">EVAR_24788_1</name>
</gene>
<protein>
    <submittedName>
        <fullName evidence="2">Uncharacterized protein</fullName>
    </submittedName>
</protein>
<organism evidence="2 3">
    <name type="scientific">Eumeta variegata</name>
    <name type="common">Bagworm moth</name>
    <name type="synonym">Eumeta japonica</name>
    <dbReference type="NCBI Taxonomy" id="151549"/>
    <lineage>
        <taxon>Eukaryota</taxon>
        <taxon>Metazoa</taxon>
        <taxon>Ecdysozoa</taxon>
        <taxon>Arthropoda</taxon>
        <taxon>Hexapoda</taxon>
        <taxon>Insecta</taxon>
        <taxon>Pterygota</taxon>
        <taxon>Neoptera</taxon>
        <taxon>Endopterygota</taxon>
        <taxon>Lepidoptera</taxon>
        <taxon>Glossata</taxon>
        <taxon>Ditrysia</taxon>
        <taxon>Tineoidea</taxon>
        <taxon>Psychidae</taxon>
        <taxon>Oiketicinae</taxon>
        <taxon>Eumeta</taxon>
    </lineage>
</organism>
<proteinExistence type="predicted"/>